<dbReference type="EMBL" id="CP006935">
    <property type="protein sequence ID" value="AHC40508.1"/>
    <property type="molecule type" value="Genomic_DNA"/>
</dbReference>
<evidence type="ECO:0000313" key="2">
    <source>
        <dbReference type="Proteomes" id="UP000018745"/>
    </source>
</evidence>
<dbReference type="RefSeq" id="WP_024071534.1">
    <property type="nucleotide sequence ID" value="NC_023062.1"/>
</dbReference>
<reference evidence="1 2" key="1">
    <citation type="journal article" date="2014" name="Genome Announc.">
        <title>Complete Genome Sequence of Mycoplasma ovis Strain Michigan, a Hemoplasma of Sheep with Two Distinct 16S rRNA Genes.</title>
        <authorList>
            <person name="Deshuillers P.L."/>
            <person name="Santos A.P."/>
            <person name="do Nascimento N.C."/>
            <person name="Hampel J.A."/>
            <person name="Bergin I.L."/>
            <person name="Dyson M.C."/>
            <person name="Messick J.B."/>
        </authorList>
    </citation>
    <scope>NUCLEOTIDE SEQUENCE [LARGE SCALE GENOMIC DNA]</scope>
    <source>
        <strain evidence="1 2">Michigan</strain>
    </source>
</reference>
<evidence type="ECO:0008006" key="3">
    <source>
        <dbReference type="Google" id="ProtNLM"/>
    </source>
</evidence>
<accession>A0ABM5P2D4</accession>
<proteinExistence type="predicted"/>
<evidence type="ECO:0000313" key="1">
    <source>
        <dbReference type="EMBL" id="AHC40508.1"/>
    </source>
</evidence>
<sequence length="152" mass="16746">MSGNCEIIKAKASFDGDAGSTENEKTLGDAIWNAGQEIDHYLSVICKKTNEGEDSKFPSDWAGSFPNNLFPRRETLTAGNKLDIKMQVTTGEENSGDYRKIVFTGKAFESDIEGEWEGEVQMVGDKFDKPVNVVNITKPTSSLNKIFVSQLV</sequence>
<organism evidence="1 2">
    <name type="scientific">Mycoplasma ovis str. Michigan</name>
    <dbReference type="NCBI Taxonomy" id="1415773"/>
    <lineage>
        <taxon>Bacteria</taxon>
        <taxon>Bacillati</taxon>
        <taxon>Mycoplasmatota</taxon>
        <taxon>Mollicutes</taxon>
        <taxon>Mycoplasmataceae</taxon>
        <taxon>Mycoplasma</taxon>
    </lineage>
</organism>
<keyword evidence="2" id="KW-1185">Reference proteome</keyword>
<name>A0ABM5P2D4_9MOLU</name>
<protein>
    <recommendedName>
        <fullName evidence="3">Lipoprotein</fullName>
    </recommendedName>
</protein>
<gene>
    <name evidence="1" type="ORF">OVS_03880</name>
</gene>
<dbReference type="Proteomes" id="UP000018745">
    <property type="component" value="Chromosome"/>
</dbReference>